<keyword evidence="5" id="KW-1185">Reference proteome</keyword>
<dbReference type="InterPro" id="IPR013762">
    <property type="entry name" value="Integrase-like_cat_sf"/>
</dbReference>
<feature type="domain" description="Tyr recombinase" evidence="3">
    <location>
        <begin position="54"/>
        <end position="271"/>
    </location>
</feature>
<dbReference type="InterPro" id="IPR011010">
    <property type="entry name" value="DNA_brk_join_enz"/>
</dbReference>
<accession>A0ABM5U286</accession>
<name>A0ABM5U286_CORUL</name>
<gene>
    <name evidence="4" type="ORF">CulFRC58_1716</name>
</gene>
<dbReference type="InterPro" id="IPR002104">
    <property type="entry name" value="Integrase_catalytic"/>
</dbReference>
<dbReference type="PANTHER" id="PTHR30349:SF88">
    <property type="entry name" value="BLL1584 PROTEIN"/>
    <property type="match status" value="1"/>
</dbReference>
<dbReference type="SUPFAM" id="SSF56349">
    <property type="entry name" value="DNA breaking-rejoining enzymes"/>
    <property type="match status" value="1"/>
</dbReference>
<reference evidence="4 5" key="1">
    <citation type="journal article" date="2014" name="Int. J. Syst. Evol. Microbiol.">
        <title>Draft Genome Sequence of Corynebacterium ulcerans FRC58, Isolated from the Bronchitic Aspiration of a Patient in France.</title>
        <authorList>
            <person name="Silva Ado S."/>
            <person name="Barauna R.A."/>
            <person name="de Sa P.C."/>
            <person name="das Gracas D.A."/>
            <person name="Carneiro A.R."/>
            <person name="Thouvenin M."/>
            <person name="Azevedo V."/>
            <person name="Badell E."/>
            <person name="Guiso N."/>
            <person name="da Silva A.L."/>
            <person name="Ramos R.T."/>
        </authorList>
    </citation>
    <scope>NUCLEOTIDE SEQUENCE [LARGE SCALE GENOMIC DNA]</scope>
    <source>
        <strain evidence="4 5">FRC58</strain>
    </source>
</reference>
<dbReference type="PANTHER" id="PTHR30349">
    <property type="entry name" value="PHAGE INTEGRASE-RELATED"/>
    <property type="match status" value="1"/>
</dbReference>
<dbReference type="CDD" id="cd00397">
    <property type="entry name" value="DNA_BRE_C"/>
    <property type="match status" value="1"/>
</dbReference>
<evidence type="ECO:0000256" key="2">
    <source>
        <dbReference type="ARBA" id="ARBA00023172"/>
    </source>
</evidence>
<keyword evidence="2" id="KW-0233">DNA recombination</keyword>
<sequence length="278" mass="31624">MDEWWDAINKTYRTPITNQKAYKRLKAAMQAAVDRELIPTNPVDIKAAGARIKPEEKYLPEDSELEAILEHMIPRYKALTSLILFHGLRIGEAIALEQKHVTVLGEVPYAPRVVVKVEQNAQRIGEKGKRTYLLWQTPKTAAGYRDVPILRSHTAYFFAHLNDFLSHQECEVKVLERGEQVVRKKFLFTTTDKGRPVFDTSYRSVLSRAKKAAGVPASIDPHCGRNWLITRLAEQGAHLKEIGRLLGQDDISTILGVYMKVRSSRIDVLMDRVDASFE</sequence>
<evidence type="ECO:0000313" key="4">
    <source>
        <dbReference type="EMBL" id="AKN77570.1"/>
    </source>
</evidence>
<evidence type="ECO:0000313" key="5">
    <source>
        <dbReference type="Proteomes" id="UP000036185"/>
    </source>
</evidence>
<evidence type="ECO:0000259" key="3">
    <source>
        <dbReference type="PROSITE" id="PS51898"/>
    </source>
</evidence>
<dbReference type="PROSITE" id="PS51898">
    <property type="entry name" value="TYR_RECOMBINASE"/>
    <property type="match status" value="1"/>
</dbReference>
<organism evidence="4 5">
    <name type="scientific">Corynebacterium ulcerans FRC58</name>
    <dbReference type="NCBI Taxonomy" id="1408268"/>
    <lineage>
        <taxon>Bacteria</taxon>
        <taxon>Bacillati</taxon>
        <taxon>Actinomycetota</taxon>
        <taxon>Actinomycetes</taxon>
        <taxon>Mycobacteriales</taxon>
        <taxon>Corynebacteriaceae</taxon>
        <taxon>Corynebacterium</taxon>
    </lineage>
</organism>
<dbReference type="EMBL" id="CP011913">
    <property type="protein sequence ID" value="AKN77570.1"/>
    <property type="molecule type" value="Genomic_DNA"/>
</dbReference>
<dbReference type="Proteomes" id="UP000036185">
    <property type="component" value="Chromosome"/>
</dbReference>
<protein>
    <submittedName>
        <fullName evidence="4">Phage integrase family protein</fullName>
    </submittedName>
</protein>
<dbReference type="RefSeq" id="WP_235431252.1">
    <property type="nucleotide sequence ID" value="NZ_CP011913.1"/>
</dbReference>
<dbReference type="InterPro" id="IPR010998">
    <property type="entry name" value="Integrase_recombinase_N"/>
</dbReference>
<evidence type="ECO:0000256" key="1">
    <source>
        <dbReference type="ARBA" id="ARBA00023125"/>
    </source>
</evidence>
<keyword evidence="1" id="KW-0238">DNA-binding</keyword>
<dbReference type="Gene3D" id="1.10.443.10">
    <property type="entry name" value="Intergrase catalytic core"/>
    <property type="match status" value="1"/>
</dbReference>
<dbReference type="Pfam" id="PF00589">
    <property type="entry name" value="Phage_integrase"/>
    <property type="match status" value="1"/>
</dbReference>
<dbReference type="Gene3D" id="1.10.150.130">
    <property type="match status" value="1"/>
</dbReference>
<proteinExistence type="predicted"/>
<dbReference type="InterPro" id="IPR050090">
    <property type="entry name" value="Tyrosine_recombinase_XerCD"/>
</dbReference>